<feature type="region of interest" description="Disordered" evidence="1">
    <location>
        <begin position="1"/>
        <end position="21"/>
    </location>
</feature>
<protein>
    <submittedName>
        <fullName evidence="2">Uncharacterized protein</fullName>
    </submittedName>
</protein>
<dbReference type="EMBL" id="CP086322">
    <property type="protein sequence ID" value="UQA97496.1"/>
    <property type="molecule type" value="Genomic_DNA"/>
</dbReference>
<accession>A0ABY4MM52</accession>
<evidence type="ECO:0000313" key="2">
    <source>
        <dbReference type="EMBL" id="UQA97496.1"/>
    </source>
</evidence>
<keyword evidence="3" id="KW-1185">Reference proteome</keyword>
<organism evidence="2 3">
    <name type="scientific">Streptomyces halobius</name>
    <dbReference type="NCBI Taxonomy" id="2879846"/>
    <lineage>
        <taxon>Bacteria</taxon>
        <taxon>Bacillati</taxon>
        <taxon>Actinomycetota</taxon>
        <taxon>Actinomycetes</taxon>
        <taxon>Kitasatosporales</taxon>
        <taxon>Streptomycetaceae</taxon>
        <taxon>Streptomyces</taxon>
    </lineage>
</organism>
<gene>
    <name evidence="2" type="ORF">K9S39_41635</name>
</gene>
<name>A0ABY4MM52_9ACTN</name>
<evidence type="ECO:0000313" key="3">
    <source>
        <dbReference type="Proteomes" id="UP000830115"/>
    </source>
</evidence>
<dbReference type="RefSeq" id="WP_248868459.1">
    <property type="nucleotide sequence ID" value="NZ_CP086322.1"/>
</dbReference>
<evidence type="ECO:0000256" key="1">
    <source>
        <dbReference type="SAM" id="MobiDB-lite"/>
    </source>
</evidence>
<proteinExistence type="predicted"/>
<dbReference type="Proteomes" id="UP000830115">
    <property type="component" value="Chromosome"/>
</dbReference>
<sequence length="54" mass="6035">MEDVERLAGNENPDGDVRARGCSARMGRRPIRVSQRREFDYVVDAGLAPYGLLV</sequence>
<reference evidence="2" key="1">
    <citation type="submission" date="2021-10" db="EMBL/GenBank/DDBJ databases">
        <title>Streptomyces nigrumlapis sp.nov.,an antimicrobial producing actinobacterium isolated from Black Gobi rocks.</title>
        <authorList>
            <person name="Wen Y."/>
            <person name="Zhang W."/>
            <person name="Liu X.G."/>
        </authorList>
    </citation>
    <scope>NUCLEOTIDE SEQUENCE</scope>
    <source>
        <strain evidence="2">ST13-2-2</strain>
    </source>
</reference>